<dbReference type="OrthoDB" id="3362246at2759"/>
<sequence>MVSPFAPLTLLAFAAAALAQGVLRIETPAGVTVCRPTQFTFEGGEPPYFLSRSAYPAGQPTAPPTIDFGEINASPFRWTANLPAGTSLFLRLIDSNGTPAESGSFTILEGSSTDCIGQEPDGEDGDDETPAPPAGSGSAPAPPAGTPSTPSAPGAGSSGAPSSASSGASTSSSARPTQSGAADDEEDGALSTFVSTGAIGLGAIAAAAILL</sequence>
<dbReference type="RefSeq" id="XP_001836374.1">
    <property type="nucleotide sequence ID" value="XM_001836322.2"/>
</dbReference>
<dbReference type="EMBL" id="AACS02000004">
    <property type="protein sequence ID" value="EAU85442.1"/>
    <property type="molecule type" value="Genomic_DNA"/>
</dbReference>
<dbReference type="VEuPathDB" id="FungiDB:CC1G_12415"/>
<dbReference type="GeneID" id="6012915"/>
<evidence type="ECO:0000313" key="4">
    <source>
        <dbReference type="Proteomes" id="UP000001861"/>
    </source>
</evidence>
<feature type="compositionally biased region" description="Low complexity" evidence="1">
    <location>
        <begin position="146"/>
        <end position="174"/>
    </location>
</feature>
<dbReference type="PANTHER" id="PTHR37487">
    <property type="entry name" value="CHROMOSOME 1, WHOLE GENOME SHOTGUN SEQUENCE"/>
    <property type="match status" value="1"/>
</dbReference>
<dbReference type="OMA" id="FTWPTNI"/>
<gene>
    <name evidence="3" type="ORF">CC1G_12415</name>
</gene>
<feature type="compositionally biased region" description="Acidic residues" evidence="1">
    <location>
        <begin position="120"/>
        <end position="129"/>
    </location>
</feature>
<feature type="compositionally biased region" description="Polar residues" evidence="1">
    <location>
        <begin position="102"/>
        <end position="115"/>
    </location>
</feature>
<keyword evidence="2" id="KW-0732">Signal</keyword>
<feature type="region of interest" description="Disordered" evidence="1">
    <location>
        <begin position="102"/>
        <end position="188"/>
    </location>
</feature>
<comment type="caution">
    <text evidence="3">The sequence shown here is derived from an EMBL/GenBank/DDBJ whole genome shotgun (WGS) entry which is preliminary data.</text>
</comment>
<dbReference type="KEGG" id="cci:CC1G_12415"/>
<dbReference type="AlphaFoldDB" id="A8NU44"/>
<reference evidence="3 4" key="1">
    <citation type="journal article" date="2010" name="Proc. Natl. Acad. Sci. U.S.A.">
        <title>Insights into evolution of multicellular fungi from the assembled chromosomes of the mushroom Coprinopsis cinerea (Coprinus cinereus).</title>
        <authorList>
            <person name="Stajich J.E."/>
            <person name="Wilke S.K."/>
            <person name="Ahren D."/>
            <person name="Au C.H."/>
            <person name="Birren B.W."/>
            <person name="Borodovsky M."/>
            <person name="Burns C."/>
            <person name="Canback B."/>
            <person name="Casselton L.A."/>
            <person name="Cheng C.K."/>
            <person name="Deng J."/>
            <person name="Dietrich F.S."/>
            <person name="Fargo D.C."/>
            <person name="Farman M.L."/>
            <person name="Gathman A.C."/>
            <person name="Goldberg J."/>
            <person name="Guigo R."/>
            <person name="Hoegger P.J."/>
            <person name="Hooker J.B."/>
            <person name="Huggins A."/>
            <person name="James T.Y."/>
            <person name="Kamada T."/>
            <person name="Kilaru S."/>
            <person name="Kodira C."/>
            <person name="Kues U."/>
            <person name="Kupfer D."/>
            <person name="Kwan H.S."/>
            <person name="Lomsadze A."/>
            <person name="Li W."/>
            <person name="Lilly W.W."/>
            <person name="Ma L.J."/>
            <person name="Mackey A.J."/>
            <person name="Manning G."/>
            <person name="Martin F."/>
            <person name="Muraguchi H."/>
            <person name="Natvig D.O."/>
            <person name="Palmerini H."/>
            <person name="Ramesh M.A."/>
            <person name="Rehmeyer C.J."/>
            <person name="Roe B.A."/>
            <person name="Shenoy N."/>
            <person name="Stanke M."/>
            <person name="Ter-Hovhannisyan V."/>
            <person name="Tunlid A."/>
            <person name="Velagapudi R."/>
            <person name="Vision T.J."/>
            <person name="Zeng Q."/>
            <person name="Zolan M.E."/>
            <person name="Pukkila P.J."/>
        </authorList>
    </citation>
    <scope>NUCLEOTIDE SEQUENCE [LARGE SCALE GENOMIC DNA]</scope>
    <source>
        <strain evidence="4">Okayama-7 / 130 / ATCC MYA-4618 / FGSC 9003</strain>
    </source>
</reference>
<feature type="chain" id="PRO_5002726623" evidence="2">
    <location>
        <begin position="20"/>
        <end position="211"/>
    </location>
</feature>
<evidence type="ECO:0000313" key="3">
    <source>
        <dbReference type="EMBL" id="EAU85442.1"/>
    </source>
</evidence>
<evidence type="ECO:0000256" key="2">
    <source>
        <dbReference type="SAM" id="SignalP"/>
    </source>
</evidence>
<accession>A8NU44</accession>
<proteinExistence type="predicted"/>
<evidence type="ECO:0000256" key="1">
    <source>
        <dbReference type="SAM" id="MobiDB-lite"/>
    </source>
</evidence>
<name>A8NU44_COPC7</name>
<feature type="signal peptide" evidence="2">
    <location>
        <begin position="1"/>
        <end position="19"/>
    </location>
</feature>
<organism evidence="3 4">
    <name type="scientific">Coprinopsis cinerea (strain Okayama-7 / 130 / ATCC MYA-4618 / FGSC 9003)</name>
    <name type="common">Inky cap fungus</name>
    <name type="synonym">Hormographiella aspergillata</name>
    <dbReference type="NCBI Taxonomy" id="240176"/>
    <lineage>
        <taxon>Eukaryota</taxon>
        <taxon>Fungi</taxon>
        <taxon>Dikarya</taxon>
        <taxon>Basidiomycota</taxon>
        <taxon>Agaricomycotina</taxon>
        <taxon>Agaricomycetes</taxon>
        <taxon>Agaricomycetidae</taxon>
        <taxon>Agaricales</taxon>
        <taxon>Agaricineae</taxon>
        <taxon>Psathyrellaceae</taxon>
        <taxon>Coprinopsis</taxon>
    </lineage>
</organism>
<dbReference type="InParanoid" id="A8NU44"/>
<dbReference type="Proteomes" id="UP000001861">
    <property type="component" value="Unassembled WGS sequence"/>
</dbReference>
<protein>
    <submittedName>
        <fullName evidence="3">Uncharacterized protein</fullName>
    </submittedName>
</protein>
<keyword evidence="4" id="KW-1185">Reference proteome</keyword>
<dbReference type="PANTHER" id="PTHR37487:SF2">
    <property type="entry name" value="EXPRESSED PROTEIN"/>
    <property type="match status" value="1"/>
</dbReference>